<keyword evidence="3" id="KW-1185">Reference proteome</keyword>
<sequence>MKRGPGRDGLPWGMATGGGFEDLTDGEVERQGDMERHWEERLEEEQRTTAERLLEAGLTGTLQIGDGFRFRWLRGDEVIAESDFHPRFPEAFEEAVARLPTSGQT</sequence>
<gene>
    <name evidence="2" type="ORF">DAETH_00610</name>
</gene>
<accession>A0ABM8A8K7</accession>
<evidence type="ECO:0000313" key="2">
    <source>
        <dbReference type="EMBL" id="BDP40092.1"/>
    </source>
</evidence>
<dbReference type="Proteomes" id="UP001064971">
    <property type="component" value="Chromosome"/>
</dbReference>
<feature type="region of interest" description="Disordered" evidence="1">
    <location>
        <begin position="1"/>
        <end position="25"/>
    </location>
</feature>
<name>A0ABM8A8K7_9DEIO</name>
<organism evidence="2 3">
    <name type="scientific">Deinococcus aetherius</name>
    <dbReference type="NCBI Taxonomy" id="200252"/>
    <lineage>
        <taxon>Bacteria</taxon>
        <taxon>Thermotogati</taxon>
        <taxon>Deinococcota</taxon>
        <taxon>Deinococci</taxon>
        <taxon>Deinococcales</taxon>
        <taxon>Deinococcaceae</taxon>
        <taxon>Deinococcus</taxon>
    </lineage>
</organism>
<protein>
    <submittedName>
        <fullName evidence="2">Uncharacterized protein</fullName>
    </submittedName>
</protein>
<dbReference type="EMBL" id="AP026560">
    <property type="protein sequence ID" value="BDP40092.1"/>
    <property type="molecule type" value="Genomic_DNA"/>
</dbReference>
<evidence type="ECO:0000256" key="1">
    <source>
        <dbReference type="SAM" id="MobiDB-lite"/>
    </source>
</evidence>
<evidence type="ECO:0000313" key="3">
    <source>
        <dbReference type="Proteomes" id="UP001064971"/>
    </source>
</evidence>
<reference evidence="2" key="1">
    <citation type="submission" date="2022-07" db="EMBL/GenBank/DDBJ databases">
        <title>Complete Genome Sequence of the Radioresistant Bacterium Deinococcus aetherius ST0316, Isolated from the Air Dust collected in Lower Stratosphere above Japan.</title>
        <authorList>
            <person name="Satoh K."/>
            <person name="Hagiwara K."/>
            <person name="Katsumata K."/>
            <person name="Kubo A."/>
            <person name="Yokobori S."/>
            <person name="Yamagishi A."/>
            <person name="Oono Y."/>
            <person name="Narumi I."/>
        </authorList>
    </citation>
    <scope>NUCLEOTIDE SEQUENCE</scope>
    <source>
        <strain evidence="2">ST0316</strain>
    </source>
</reference>
<proteinExistence type="predicted"/>